<evidence type="ECO:0000313" key="1">
    <source>
        <dbReference type="EMBL" id="MBM3225668.1"/>
    </source>
</evidence>
<proteinExistence type="predicted"/>
<dbReference type="Gene3D" id="2.60.40.10">
    <property type="entry name" value="Immunoglobulins"/>
    <property type="match status" value="1"/>
</dbReference>
<dbReference type="InterPro" id="IPR013783">
    <property type="entry name" value="Ig-like_fold"/>
</dbReference>
<feature type="non-terminal residue" evidence="1">
    <location>
        <position position="117"/>
    </location>
</feature>
<dbReference type="Proteomes" id="UP000712673">
    <property type="component" value="Unassembled WGS sequence"/>
</dbReference>
<reference evidence="1" key="1">
    <citation type="submission" date="2019-03" db="EMBL/GenBank/DDBJ databases">
        <title>Lake Tanganyika Metagenome-Assembled Genomes (MAGs).</title>
        <authorList>
            <person name="Tran P."/>
        </authorList>
    </citation>
    <scope>NUCLEOTIDE SEQUENCE</scope>
    <source>
        <strain evidence="1">K_DeepCast_65m_m2_066</strain>
    </source>
</reference>
<evidence type="ECO:0008006" key="3">
    <source>
        <dbReference type="Google" id="ProtNLM"/>
    </source>
</evidence>
<name>A0A937W3S7_UNCTE</name>
<protein>
    <recommendedName>
        <fullName evidence="3">CARDB domain-containing protein</fullName>
    </recommendedName>
</protein>
<dbReference type="EMBL" id="VGLS01000647">
    <property type="protein sequence ID" value="MBM3225668.1"/>
    <property type="molecule type" value="Genomic_DNA"/>
</dbReference>
<comment type="caution">
    <text evidence="1">The sequence shown here is derived from an EMBL/GenBank/DDBJ whole genome shotgun (WGS) entry which is preliminary data.</text>
</comment>
<accession>A0A937W3S7</accession>
<gene>
    <name evidence="1" type="ORF">FJZ47_17965</name>
</gene>
<dbReference type="AlphaFoldDB" id="A0A937W3S7"/>
<sequence>MRNPTFSITLSHPRTVRSGEPYDLYATVTNTSQTPANLVSVSLDPRSISGAQLISEPTVAFPTLPPGQSALAKFSLLAQQTGDVTFTSFNTDPGLSGRVQLRTGIGERDIPLAPNAI</sequence>
<organism evidence="1 2">
    <name type="scientific">Tectimicrobiota bacterium</name>
    <dbReference type="NCBI Taxonomy" id="2528274"/>
    <lineage>
        <taxon>Bacteria</taxon>
        <taxon>Pseudomonadati</taxon>
        <taxon>Nitrospinota/Tectimicrobiota group</taxon>
        <taxon>Candidatus Tectimicrobiota</taxon>
    </lineage>
</organism>
<evidence type="ECO:0000313" key="2">
    <source>
        <dbReference type="Proteomes" id="UP000712673"/>
    </source>
</evidence>